<evidence type="ECO:0000256" key="3">
    <source>
        <dbReference type="ARBA" id="ARBA00023125"/>
    </source>
</evidence>
<evidence type="ECO:0000313" key="8">
    <source>
        <dbReference type="Proteomes" id="UP001501570"/>
    </source>
</evidence>
<dbReference type="Pfam" id="PF00440">
    <property type="entry name" value="TetR_N"/>
    <property type="match status" value="1"/>
</dbReference>
<dbReference type="PANTHER" id="PTHR30055:SF234">
    <property type="entry name" value="HTH-TYPE TRANSCRIPTIONAL REGULATOR BETI"/>
    <property type="match status" value="1"/>
</dbReference>
<evidence type="ECO:0000259" key="6">
    <source>
        <dbReference type="PROSITE" id="PS50977"/>
    </source>
</evidence>
<feature type="DNA-binding region" description="H-T-H motif" evidence="5">
    <location>
        <begin position="37"/>
        <end position="56"/>
    </location>
</feature>
<evidence type="ECO:0000256" key="1">
    <source>
        <dbReference type="ARBA" id="ARBA00022491"/>
    </source>
</evidence>
<dbReference type="RefSeq" id="WP_345625951.1">
    <property type="nucleotide sequence ID" value="NZ_BAABJQ010000002.1"/>
</dbReference>
<reference evidence="8" key="1">
    <citation type="journal article" date="2019" name="Int. J. Syst. Evol. Microbiol.">
        <title>The Global Catalogue of Microorganisms (GCM) 10K type strain sequencing project: providing services to taxonomists for standard genome sequencing and annotation.</title>
        <authorList>
            <consortium name="The Broad Institute Genomics Platform"/>
            <consortium name="The Broad Institute Genome Sequencing Center for Infectious Disease"/>
            <person name="Wu L."/>
            <person name="Ma J."/>
        </authorList>
    </citation>
    <scope>NUCLEOTIDE SEQUENCE [LARGE SCALE GENOMIC DNA]</scope>
    <source>
        <strain evidence="8">JCM 18304</strain>
    </source>
</reference>
<dbReference type="SUPFAM" id="SSF46689">
    <property type="entry name" value="Homeodomain-like"/>
    <property type="match status" value="1"/>
</dbReference>
<evidence type="ECO:0000256" key="5">
    <source>
        <dbReference type="PROSITE-ProRule" id="PRU00335"/>
    </source>
</evidence>
<dbReference type="InterPro" id="IPR001647">
    <property type="entry name" value="HTH_TetR"/>
</dbReference>
<gene>
    <name evidence="7" type="ORF">GCM10023322_06680</name>
</gene>
<dbReference type="InterPro" id="IPR004111">
    <property type="entry name" value="Repressor_TetR_C"/>
</dbReference>
<keyword evidence="4" id="KW-0804">Transcription</keyword>
<dbReference type="InterPro" id="IPR050109">
    <property type="entry name" value="HTH-type_TetR-like_transc_reg"/>
</dbReference>
<keyword evidence="1" id="KW-0678">Repressor</keyword>
<keyword evidence="2" id="KW-0805">Transcription regulation</keyword>
<dbReference type="InterPro" id="IPR036271">
    <property type="entry name" value="Tet_transcr_reg_TetR-rel_C_sf"/>
</dbReference>
<dbReference type="Gene3D" id="1.10.357.10">
    <property type="entry name" value="Tetracycline Repressor, domain 2"/>
    <property type="match status" value="1"/>
</dbReference>
<keyword evidence="3 5" id="KW-0238">DNA-binding</keyword>
<dbReference type="Pfam" id="PF02909">
    <property type="entry name" value="TetR_C_1"/>
    <property type="match status" value="1"/>
</dbReference>
<evidence type="ECO:0000256" key="4">
    <source>
        <dbReference type="ARBA" id="ARBA00023163"/>
    </source>
</evidence>
<sequence>MSDPAVPPAPTRRALNREYLAAAALALIDAEGLRKFSMRRLGAVLNVDPMAAYRHFADQEELFDGVAEALFAELDIDSLPWQEPWQRLAGQYCRRLRDVLLRHPHAVSVFATRPVRSPASIEMGVRAVAKLRDAGLPPPTALRVLRCLREFTIGHALSVSTLQLGAQRRSRKPDKGSPRYNLLAQAADETAPDDHFETGLRAMLRGIEESLGDQRSTGLARGESAGL</sequence>
<dbReference type="SUPFAM" id="SSF48498">
    <property type="entry name" value="Tetracyclin repressor-like, C-terminal domain"/>
    <property type="match status" value="1"/>
</dbReference>
<dbReference type="PANTHER" id="PTHR30055">
    <property type="entry name" value="HTH-TYPE TRANSCRIPTIONAL REGULATOR RUTR"/>
    <property type="match status" value="1"/>
</dbReference>
<organism evidence="7 8">
    <name type="scientific">Rugosimonospora acidiphila</name>
    <dbReference type="NCBI Taxonomy" id="556531"/>
    <lineage>
        <taxon>Bacteria</taxon>
        <taxon>Bacillati</taxon>
        <taxon>Actinomycetota</taxon>
        <taxon>Actinomycetes</taxon>
        <taxon>Micromonosporales</taxon>
        <taxon>Micromonosporaceae</taxon>
        <taxon>Rugosimonospora</taxon>
    </lineage>
</organism>
<dbReference type="PROSITE" id="PS50977">
    <property type="entry name" value="HTH_TETR_2"/>
    <property type="match status" value="1"/>
</dbReference>
<feature type="domain" description="HTH tetR-type" evidence="6">
    <location>
        <begin position="14"/>
        <end position="74"/>
    </location>
</feature>
<protein>
    <submittedName>
        <fullName evidence="7">TetR/AcrR family transcriptional regulator</fullName>
    </submittedName>
</protein>
<dbReference type="EMBL" id="BAABJQ010000002">
    <property type="protein sequence ID" value="GAA5178758.1"/>
    <property type="molecule type" value="Genomic_DNA"/>
</dbReference>
<evidence type="ECO:0000313" key="7">
    <source>
        <dbReference type="EMBL" id="GAA5178758.1"/>
    </source>
</evidence>
<evidence type="ECO:0000256" key="2">
    <source>
        <dbReference type="ARBA" id="ARBA00023015"/>
    </source>
</evidence>
<dbReference type="Proteomes" id="UP001501570">
    <property type="component" value="Unassembled WGS sequence"/>
</dbReference>
<proteinExistence type="predicted"/>
<dbReference type="InterPro" id="IPR003012">
    <property type="entry name" value="Tet_transcr_reg_TetR"/>
</dbReference>
<dbReference type="PRINTS" id="PR00400">
    <property type="entry name" value="TETREPRESSOR"/>
</dbReference>
<name>A0ABP9RKJ3_9ACTN</name>
<comment type="caution">
    <text evidence="7">The sequence shown here is derived from an EMBL/GenBank/DDBJ whole genome shotgun (WGS) entry which is preliminary data.</text>
</comment>
<accession>A0ABP9RKJ3</accession>
<dbReference type="InterPro" id="IPR009057">
    <property type="entry name" value="Homeodomain-like_sf"/>
</dbReference>
<keyword evidence="8" id="KW-1185">Reference proteome</keyword>